<name>A0A9P6FEF3_9FUNG</name>
<dbReference type="Gene3D" id="1.25.10.10">
    <property type="entry name" value="Leucine-rich Repeat Variant"/>
    <property type="match status" value="1"/>
</dbReference>
<keyword evidence="3" id="KW-0653">Protein transport</keyword>
<dbReference type="Proteomes" id="UP000723463">
    <property type="component" value="Unassembled WGS sequence"/>
</dbReference>
<evidence type="ECO:0000256" key="2">
    <source>
        <dbReference type="ARBA" id="ARBA00022448"/>
    </source>
</evidence>
<feature type="domain" description="Clathrin/coatomer adaptor adaptin-like N-terminal" evidence="5">
    <location>
        <begin position="48"/>
        <end position="647"/>
    </location>
</feature>
<dbReference type="InterPro" id="IPR011989">
    <property type="entry name" value="ARM-like"/>
</dbReference>
<organism evidence="6 7">
    <name type="scientific">Mortierella hygrophila</name>
    <dbReference type="NCBI Taxonomy" id="979708"/>
    <lineage>
        <taxon>Eukaryota</taxon>
        <taxon>Fungi</taxon>
        <taxon>Fungi incertae sedis</taxon>
        <taxon>Mucoromycota</taxon>
        <taxon>Mortierellomycotina</taxon>
        <taxon>Mortierellomycetes</taxon>
        <taxon>Mortierellales</taxon>
        <taxon>Mortierellaceae</taxon>
        <taxon>Mortierella</taxon>
    </lineage>
</organism>
<dbReference type="SUPFAM" id="SSF48371">
    <property type="entry name" value="ARM repeat"/>
    <property type="match status" value="1"/>
</dbReference>
<keyword evidence="2" id="KW-0813">Transport</keyword>
<comment type="subcellular location">
    <subcellularLocation>
        <location evidence="1">Endomembrane system</location>
    </subcellularLocation>
</comment>
<dbReference type="GO" id="GO:0016192">
    <property type="term" value="P:vesicle-mediated transport"/>
    <property type="evidence" value="ECO:0007669"/>
    <property type="project" value="InterPro"/>
</dbReference>
<evidence type="ECO:0000256" key="4">
    <source>
        <dbReference type="ARBA" id="ARBA00023136"/>
    </source>
</evidence>
<dbReference type="EMBL" id="JAAAXW010000032">
    <property type="protein sequence ID" value="KAF9548238.1"/>
    <property type="molecule type" value="Genomic_DNA"/>
</dbReference>
<dbReference type="GO" id="GO:0012505">
    <property type="term" value="C:endomembrane system"/>
    <property type="evidence" value="ECO:0007669"/>
    <property type="project" value="UniProtKB-SubCell"/>
</dbReference>
<evidence type="ECO:0000256" key="3">
    <source>
        <dbReference type="ARBA" id="ARBA00022927"/>
    </source>
</evidence>
<gene>
    <name evidence="6" type="primary">AP4E1</name>
    <name evidence="6" type="ORF">EC957_007007</name>
</gene>
<dbReference type="AlphaFoldDB" id="A0A9P6FEF3"/>
<dbReference type="InterPro" id="IPR050840">
    <property type="entry name" value="Adaptor_Complx_Large_Subunit"/>
</dbReference>
<keyword evidence="4" id="KW-0472">Membrane</keyword>
<dbReference type="Pfam" id="PF01602">
    <property type="entry name" value="Adaptin_N"/>
    <property type="match status" value="1"/>
</dbReference>
<dbReference type="GO" id="GO:0030117">
    <property type="term" value="C:membrane coat"/>
    <property type="evidence" value="ECO:0007669"/>
    <property type="project" value="InterPro"/>
</dbReference>
<proteinExistence type="predicted"/>
<protein>
    <submittedName>
        <fullName evidence="6">AP-4 complex subunit epsilon-1</fullName>
    </submittedName>
</protein>
<dbReference type="GO" id="GO:0006886">
    <property type="term" value="P:intracellular protein transport"/>
    <property type="evidence" value="ECO:0007669"/>
    <property type="project" value="InterPro"/>
</dbReference>
<dbReference type="PANTHER" id="PTHR22780">
    <property type="entry name" value="ADAPTIN, ALPHA/GAMMA/EPSILON"/>
    <property type="match status" value="1"/>
</dbReference>
<reference evidence="6" key="1">
    <citation type="journal article" date="2020" name="Fungal Divers.">
        <title>Resolving the Mortierellaceae phylogeny through synthesis of multi-gene phylogenetics and phylogenomics.</title>
        <authorList>
            <person name="Vandepol N."/>
            <person name="Liber J."/>
            <person name="Desiro A."/>
            <person name="Na H."/>
            <person name="Kennedy M."/>
            <person name="Barry K."/>
            <person name="Grigoriev I.V."/>
            <person name="Miller A.N."/>
            <person name="O'Donnell K."/>
            <person name="Stajich J.E."/>
            <person name="Bonito G."/>
        </authorList>
    </citation>
    <scope>NUCLEOTIDE SEQUENCE</scope>
    <source>
        <strain evidence="6">NRRL 2591</strain>
    </source>
</reference>
<sequence>MEFSRKLLSTLTTGQSTDPGRAAADATAFSEESLDALRLNISNPGLSTAAMKDNMLRLIYGEMMGQDVQFGAIYALKLAQSGQTVAEKRAGYLACYLLLQEGNELNIMLVNTLQKDLTSSNYHHVVVALVTLCNMTLPDVIPSMVSHVLNALSHTHESVRKRALIALKSFYTLDTDLILPYFDQIKGSLYDPEPSVMSAALGFFATAVKDHTKEMKELVPVLIKILQQVVDGKLPKGYLYHGMAAPWIQIRCLMIMAQLGHDDLSASTAMTPVVLRVFHKASQGVDAAFGVFFEVLRTLNSFHPAIILELCQSKESTRNPLLSIPRFATSTNPNLKYLGISMLCQVNPDAWSDAWWTEDLLSAVVQALESRDAAIQRRALDLLYRMLTLENAQNIIDRLVYAFFQEQDGSLQGASSQLGSASSSRKNEKHLQQQQLQLSSSFPSRKETILGQILDAAERFGPSEEWYLNLIFDLLARGGTTITLQTAEKVMGVLERGARSPGFDNSRLSILAAQQAMRLLVQEDYNFSSALDSTAPRRQPALAYVVFWALGEFGDKLATLEEKEFDLASVLEALARCLLVNQDPLIQSFVLSALTKLSVKTLPNPIPTSIMNVVRQQCQQHNTTTTVSSSLAIIEVQQRAAEFLMIAELAVS</sequence>
<comment type="caution">
    <text evidence="6">The sequence shown here is derived from an EMBL/GenBank/DDBJ whole genome shotgun (WGS) entry which is preliminary data.</text>
</comment>
<evidence type="ECO:0000259" key="5">
    <source>
        <dbReference type="Pfam" id="PF01602"/>
    </source>
</evidence>
<evidence type="ECO:0000313" key="7">
    <source>
        <dbReference type="Proteomes" id="UP000723463"/>
    </source>
</evidence>
<dbReference type="InterPro" id="IPR002553">
    <property type="entry name" value="Clathrin/coatomer_adapt-like_N"/>
</dbReference>
<keyword evidence="7" id="KW-1185">Reference proteome</keyword>
<evidence type="ECO:0000256" key="1">
    <source>
        <dbReference type="ARBA" id="ARBA00004308"/>
    </source>
</evidence>
<accession>A0A9P6FEF3</accession>
<evidence type="ECO:0000313" key="6">
    <source>
        <dbReference type="EMBL" id="KAF9548238.1"/>
    </source>
</evidence>
<dbReference type="InterPro" id="IPR016024">
    <property type="entry name" value="ARM-type_fold"/>
</dbReference>